<sequence length="329" mass="37487">MDDAMSNIAAASPANGAAPFSEPPNITIMNGLCGDVSEALFPLISNEFQEKYSRVMDVEMVRQICACMILNESTNYREITIFVAWQQSMLPDYPSLAGQAAKDKKRKERHDHPKDESKLDDAKKLKGEDGQVVPVGDNGWTDYYGPAEDESMKKKRGDLSLDDLATFARTLNWASLGDHWTDSKGQPVWIDKKEALLFCGIRRDMPLDDLKEAHMRAYRPGALVESAPPPKPRERFEDMAPMKKIIFRVLKRVIAERREEIARHERKPGSNCRADAKQLYRDIWTVMKKRRDARAARGRRLGWANDTDAIVDEVFRYRAERKLKADASI</sequence>
<evidence type="ECO:0000313" key="2">
    <source>
        <dbReference type="EMBL" id="KAK8237673.1"/>
    </source>
</evidence>
<gene>
    <name evidence="2" type="ORF">HDK90DRAFT_549522</name>
</gene>
<feature type="region of interest" description="Disordered" evidence="1">
    <location>
        <begin position="97"/>
        <end position="131"/>
    </location>
</feature>
<reference evidence="2 3" key="1">
    <citation type="submission" date="2024-04" db="EMBL/GenBank/DDBJ databases">
        <title>Phyllosticta paracitricarpa is synonymous to the EU quarantine fungus P. citricarpa based on phylogenomic analyses.</title>
        <authorList>
            <consortium name="Lawrence Berkeley National Laboratory"/>
            <person name="Van Ingen-Buijs V.A."/>
            <person name="Van Westerhoven A.C."/>
            <person name="Haridas S."/>
            <person name="Skiadas P."/>
            <person name="Martin F."/>
            <person name="Groenewald J.Z."/>
            <person name="Crous P.W."/>
            <person name="Seidl M.F."/>
        </authorList>
    </citation>
    <scope>NUCLEOTIDE SEQUENCE [LARGE SCALE GENOMIC DNA]</scope>
    <source>
        <strain evidence="2 3">CBS 123374</strain>
    </source>
</reference>
<name>A0ABR1YRR6_9PEZI</name>
<comment type="caution">
    <text evidence="2">The sequence shown here is derived from an EMBL/GenBank/DDBJ whole genome shotgun (WGS) entry which is preliminary data.</text>
</comment>
<proteinExistence type="predicted"/>
<dbReference type="EMBL" id="JBBWRZ010000004">
    <property type="protein sequence ID" value="KAK8237673.1"/>
    <property type="molecule type" value="Genomic_DNA"/>
</dbReference>
<dbReference type="Proteomes" id="UP001492380">
    <property type="component" value="Unassembled WGS sequence"/>
</dbReference>
<protein>
    <submittedName>
        <fullName evidence="2">Uncharacterized protein</fullName>
    </submittedName>
</protein>
<organism evidence="2 3">
    <name type="scientific">Phyllosticta capitalensis</name>
    <dbReference type="NCBI Taxonomy" id="121624"/>
    <lineage>
        <taxon>Eukaryota</taxon>
        <taxon>Fungi</taxon>
        <taxon>Dikarya</taxon>
        <taxon>Ascomycota</taxon>
        <taxon>Pezizomycotina</taxon>
        <taxon>Dothideomycetes</taxon>
        <taxon>Dothideomycetes incertae sedis</taxon>
        <taxon>Botryosphaeriales</taxon>
        <taxon>Phyllostictaceae</taxon>
        <taxon>Phyllosticta</taxon>
    </lineage>
</organism>
<accession>A0ABR1YRR6</accession>
<feature type="compositionally biased region" description="Basic and acidic residues" evidence="1">
    <location>
        <begin position="110"/>
        <end position="129"/>
    </location>
</feature>
<keyword evidence="3" id="KW-1185">Reference proteome</keyword>
<evidence type="ECO:0000256" key="1">
    <source>
        <dbReference type="SAM" id="MobiDB-lite"/>
    </source>
</evidence>
<evidence type="ECO:0000313" key="3">
    <source>
        <dbReference type="Proteomes" id="UP001492380"/>
    </source>
</evidence>